<evidence type="ECO:0000256" key="5">
    <source>
        <dbReference type="ARBA" id="ARBA00022679"/>
    </source>
</evidence>
<name>A0A3Q8XRU8_9HYPH</name>
<dbReference type="Gene3D" id="3.40.640.10">
    <property type="entry name" value="Type I PLP-dependent aspartate aminotransferase-like (Major domain)"/>
    <property type="match status" value="1"/>
</dbReference>
<dbReference type="PANTHER" id="PTHR11601">
    <property type="entry name" value="CYSTEINE DESULFURYLASE FAMILY MEMBER"/>
    <property type="match status" value="1"/>
</dbReference>
<keyword evidence="6" id="KW-0479">Metal-binding</keyword>
<evidence type="ECO:0000256" key="7">
    <source>
        <dbReference type="ARBA" id="ARBA00022898"/>
    </source>
</evidence>
<accession>A0A3Q8XRU8</accession>
<comment type="similarity">
    <text evidence="3">Belongs to the class-V pyridoxal-phosphate-dependent aminotransferase family. NifS/IscS subfamily.</text>
</comment>
<organism evidence="12 13">
    <name type="scientific">Georhizobium profundi</name>
    <dbReference type="NCBI Taxonomy" id="2341112"/>
    <lineage>
        <taxon>Bacteria</taxon>
        <taxon>Pseudomonadati</taxon>
        <taxon>Pseudomonadota</taxon>
        <taxon>Alphaproteobacteria</taxon>
        <taxon>Hyphomicrobiales</taxon>
        <taxon>Rhizobiaceae</taxon>
        <taxon>Georhizobium</taxon>
    </lineage>
</organism>
<keyword evidence="7" id="KW-0663">Pyridoxal phosphate</keyword>
<evidence type="ECO:0000259" key="11">
    <source>
        <dbReference type="Pfam" id="PF00266"/>
    </source>
</evidence>
<evidence type="ECO:0000256" key="9">
    <source>
        <dbReference type="ARBA" id="ARBA00023014"/>
    </source>
</evidence>
<evidence type="ECO:0000256" key="1">
    <source>
        <dbReference type="ARBA" id="ARBA00001933"/>
    </source>
</evidence>
<dbReference type="RefSeq" id="WP_126013155.1">
    <property type="nucleotide sequence ID" value="NZ_CP032509.1"/>
</dbReference>
<dbReference type="Proteomes" id="UP000268192">
    <property type="component" value="Chromosome"/>
</dbReference>
<dbReference type="InterPro" id="IPR015421">
    <property type="entry name" value="PyrdxlP-dep_Trfase_major"/>
</dbReference>
<dbReference type="EMBL" id="CP032509">
    <property type="protein sequence ID" value="AZN73767.1"/>
    <property type="molecule type" value="Genomic_DNA"/>
</dbReference>
<evidence type="ECO:0000313" key="13">
    <source>
        <dbReference type="Proteomes" id="UP000268192"/>
    </source>
</evidence>
<feature type="domain" description="Aminotransferase class V" evidence="11">
    <location>
        <begin position="7"/>
        <end position="369"/>
    </location>
</feature>
<keyword evidence="5" id="KW-0808">Transferase</keyword>
<evidence type="ECO:0000313" key="12">
    <source>
        <dbReference type="EMBL" id="AZN73767.1"/>
    </source>
</evidence>
<evidence type="ECO:0000256" key="6">
    <source>
        <dbReference type="ARBA" id="ARBA00022723"/>
    </source>
</evidence>
<proteinExistence type="inferred from homology"/>
<dbReference type="SUPFAM" id="SSF53383">
    <property type="entry name" value="PLP-dependent transferases"/>
    <property type="match status" value="1"/>
</dbReference>
<keyword evidence="9" id="KW-0411">Iron-sulfur</keyword>
<comment type="cofactor">
    <cofactor evidence="1">
        <name>pyridoxal 5'-phosphate</name>
        <dbReference type="ChEBI" id="CHEBI:597326"/>
    </cofactor>
</comment>
<dbReference type="PANTHER" id="PTHR11601:SF34">
    <property type="entry name" value="CYSTEINE DESULFURASE"/>
    <property type="match status" value="1"/>
</dbReference>
<dbReference type="PIRSF" id="PIRSF005572">
    <property type="entry name" value="NifS"/>
    <property type="match status" value="1"/>
</dbReference>
<comment type="catalytic activity">
    <reaction evidence="10">
        <text>(sulfur carrier)-H + L-cysteine = (sulfur carrier)-SH + L-alanine</text>
        <dbReference type="Rhea" id="RHEA:43892"/>
        <dbReference type="Rhea" id="RHEA-COMP:14737"/>
        <dbReference type="Rhea" id="RHEA-COMP:14739"/>
        <dbReference type="ChEBI" id="CHEBI:29917"/>
        <dbReference type="ChEBI" id="CHEBI:35235"/>
        <dbReference type="ChEBI" id="CHEBI:57972"/>
        <dbReference type="ChEBI" id="CHEBI:64428"/>
        <dbReference type="EC" id="2.8.1.7"/>
    </reaction>
</comment>
<comment type="function">
    <text evidence="2">Catalyzes the removal of elemental sulfur atoms from cysteine to produce alanine. Seems to participate in the biosynthesis of the nitrogenase metalloclusters by providing the inorganic sulfur required for the Fe-S core formation.</text>
</comment>
<dbReference type="InterPro" id="IPR015422">
    <property type="entry name" value="PyrdxlP-dep_Trfase_small"/>
</dbReference>
<dbReference type="GO" id="GO:0046872">
    <property type="term" value="F:metal ion binding"/>
    <property type="evidence" value="ECO:0007669"/>
    <property type="project" value="UniProtKB-KW"/>
</dbReference>
<dbReference type="KEGG" id="abaw:D5400_11830"/>
<dbReference type="InterPro" id="IPR016454">
    <property type="entry name" value="Cysteine_dSase"/>
</dbReference>
<gene>
    <name evidence="12" type="ORF">D5400_11830</name>
</gene>
<reference evidence="12 13" key="1">
    <citation type="submission" date="2018-09" db="EMBL/GenBank/DDBJ databases">
        <title>Marinorhizobium profundi gen. nov., sp. nov., isolated from a deep-sea sediment sample from the New Britain Trench and proposal of Marinorhizobiaceae fam. nov. in the order Rhizobiales of the class Alphaproteobacteria.</title>
        <authorList>
            <person name="Cao J."/>
        </authorList>
    </citation>
    <scope>NUCLEOTIDE SEQUENCE [LARGE SCALE GENOMIC DNA]</scope>
    <source>
        <strain evidence="12 13">WS11</strain>
    </source>
</reference>
<protein>
    <recommendedName>
        <fullName evidence="4">Cysteine desulfurase</fullName>
    </recommendedName>
</protein>
<sequence>MPGERSYLDYNATAPLLDGVREEMIAAFSVVGNPSSVHTEGRKARKLIEDGRSKVATLVGADPANVIFTSGASEAASHVLTPDFRMGRSPLSIGRLYVCAIEHPCVLSGGRFPVDAIERLPVDRNGVLDLGRLEAALGAHDSSLGLPMVAVALANNETGIIQPIARISALTRKAGGVLVVDAVQAPGRLAIDIAALGADFLLLSAHKMGGPKGIGALVSRGQQLMPVPLVAGGGQESGHRSGTENLSAIVGFGVAAHIVGDALTSEADRLRSLRDRLETGLLKVAPDAEIVSSGAERLCNTTYVALPGMKAETMQIGFDLEGLSVSAGSACSSGKVGRSHVLEALGLDAEAGAVRISTGWQTDEAEVDRCIDAFSRLAARRRRVAA</sequence>
<evidence type="ECO:0000256" key="8">
    <source>
        <dbReference type="ARBA" id="ARBA00023004"/>
    </source>
</evidence>
<dbReference type="InterPro" id="IPR000192">
    <property type="entry name" value="Aminotrans_V_dom"/>
</dbReference>
<dbReference type="Gene3D" id="1.10.260.50">
    <property type="match status" value="1"/>
</dbReference>
<dbReference type="Pfam" id="PF00266">
    <property type="entry name" value="Aminotran_5"/>
    <property type="match status" value="1"/>
</dbReference>
<evidence type="ECO:0000256" key="4">
    <source>
        <dbReference type="ARBA" id="ARBA00013558"/>
    </source>
</evidence>
<keyword evidence="8" id="KW-0408">Iron</keyword>
<dbReference type="GO" id="GO:0051536">
    <property type="term" value="F:iron-sulfur cluster binding"/>
    <property type="evidence" value="ECO:0007669"/>
    <property type="project" value="UniProtKB-KW"/>
</dbReference>
<dbReference type="Gene3D" id="3.90.1150.10">
    <property type="entry name" value="Aspartate Aminotransferase, domain 1"/>
    <property type="match status" value="1"/>
</dbReference>
<evidence type="ECO:0000256" key="10">
    <source>
        <dbReference type="ARBA" id="ARBA00050776"/>
    </source>
</evidence>
<evidence type="ECO:0000256" key="2">
    <source>
        <dbReference type="ARBA" id="ARBA00003120"/>
    </source>
</evidence>
<dbReference type="InterPro" id="IPR015424">
    <property type="entry name" value="PyrdxlP-dep_Trfase"/>
</dbReference>
<dbReference type="GO" id="GO:0031071">
    <property type="term" value="F:cysteine desulfurase activity"/>
    <property type="evidence" value="ECO:0007669"/>
    <property type="project" value="UniProtKB-EC"/>
</dbReference>
<evidence type="ECO:0000256" key="3">
    <source>
        <dbReference type="ARBA" id="ARBA00006490"/>
    </source>
</evidence>
<dbReference type="OrthoDB" id="9808002at2"/>
<dbReference type="AlphaFoldDB" id="A0A3Q8XRU8"/>
<keyword evidence="13" id="KW-1185">Reference proteome</keyword>